<evidence type="ECO:0000313" key="1">
    <source>
        <dbReference type="EMBL" id="CAD9351719.1"/>
    </source>
</evidence>
<reference evidence="1" key="1">
    <citation type="submission" date="2021-01" db="EMBL/GenBank/DDBJ databases">
        <authorList>
            <person name="Corre E."/>
            <person name="Pelletier E."/>
            <person name="Niang G."/>
            <person name="Scheremetjew M."/>
            <person name="Finn R."/>
            <person name="Kale V."/>
            <person name="Holt S."/>
            <person name="Cochrane G."/>
            <person name="Meng A."/>
            <person name="Brown T."/>
            <person name="Cohen L."/>
        </authorList>
    </citation>
    <scope>NUCLEOTIDE SEQUENCE</scope>
    <source>
        <strain evidence="1">Pop2</strain>
    </source>
</reference>
<name>A0A7S2ER71_9STRA</name>
<dbReference type="EMBL" id="HBGN01034318">
    <property type="protein sequence ID" value="CAD9351719.1"/>
    <property type="molecule type" value="Transcribed_RNA"/>
</dbReference>
<protein>
    <submittedName>
        <fullName evidence="1">Uncharacterized protein</fullName>
    </submittedName>
</protein>
<sequence>MRTSRIFGGIRRVFSSSTSSSAAATVAAVPPKVEQSNLVRGGSRKVKQELKEVTSSTVTDEKDEEKVKEGWKAKRQRIKKQKKEKKLNLSSDALEEYVTKQMELDARERIKVYLSVAKPLLSDLEGLFNELNMEDPTVV</sequence>
<proteinExistence type="predicted"/>
<organism evidence="1">
    <name type="scientific">Ditylum brightwellii</name>
    <dbReference type="NCBI Taxonomy" id="49249"/>
    <lineage>
        <taxon>Eukaryota</taxon>
        <taxon>Sar</taxon>
        <taxon>Stramenopiles</taxon>
        <taxon>Ochrophyta</taxon>
        <taxon>Bacillariophyta</taxon>
        <taxon>Mediophyceae</taxon>
        <taxon>Lithodesmiophycidae</taxon>
        <taxon>Lithodesmiales</taxon>
        <taxon>Lithodesmiaceae</taxon>
        <taxon>Ditylum</taxon>
    </lineage>
</organism>
<dbReference type="AlphaFoldDB" id="A0A7S2ER71"/>
<gene>
    <name evidence="1" type="ORF">DBRI1063_LOCUS22089</name>
</gene>
<accession>A0A7S2ER71</accession>